<dbReference type="InterPro" id="IPR012939">
    <property type="entry name" value="Glyco_hydro_92"/>
</dbReference>
<evidence type="ECO:0000256" key="1">
    <source>
        <dbReference type="ARBA" id="ARBA00001913"/>
    </source>
</evidence>
<dbReference type="eggNOG" id="COG3537">
    <property type="taxonomic scope" value="Bacteria"/>
</dbReference>
<feature type="signal peptide" evidence="4">
    <location>
        <begin position="1"/>
        <end position="19"/>
    </location>
</feature>
<keyword evidence="3" id="KW-0106">Calcium</keyword>
<dbReference type="RefSeq" id="WP_013616879.1">
    <property type="nucleotide sequence ID" value="NC_015164.1"/>
</dbReference>
<accession>F0R2N2</accession>
<keyword evidence="4" id="KW-0732">Signal</keyword>
<feature type="chain" id="PRO_5003258956" evidence="4">
    <location>
        <begin position="20"/>
        <end position="752"/>
    </location>
</feature>
<dbReference type="Pfam" id="PF17678">
    <property type="entry name" value="Glyco_hydro_92N"/>
    <property type="match status" value="1"/>
</dbReference>
<dbReference type="HOGENOM" id="CLU_003690_2_1_10"/>
<reference evidence="7 8" key="1">
    <citation type="journal article" date="2011" name="Stand. Genomic Sci.">
        <title>Complete genome sequence of Bacteroides salanitronis type strain (BL78).</title>
        <authorList>
            <person name="Gronow S."/>
            <person name="Held B."/>
            <person name="Lucas S."/>
            <person name="Lapidus A."/>
            <person name="Del Rio T.G."/>
            <person name="Nolan M."/>
            <person name="Tice H."/>
            <person name="Deshpande S."/>
            <person name="Cheng J.F."/>
            <person name="Pitluck S."/>
            <person name="Liolios K."/>
            <person name="Pagani I."/>
            <person name="Ivanova N."/>
            <person name="Mavromatis K."/>
            <person name="Pati A."/>
            <person name="Tapia R."/>
            <person name="Han C."/>
            <person name="Goodwin L."/>
            <person name="Chen A."/>
            <person name="Palaniappan K."/>
            <person name="Land M."/>
            <person name="Hauser L."/>
            <person name="Chang Y.J."/>
            <person name="Jeffries C.D."/>
            <person name="Brambilla E.M."/>
            <person name="Rohde M."/>
            <person name="Goker M."/>
            <person name="Detter J.C."/>
            <person name="Woyke T."/>
            <person name="Bristow J."/>
            <person name="Markowitz V."/>
            <person name="Hugenholtz P."/>
            <person name="Kyrpides N.C."/>
            <person name="Klenk H.P."/>
            <person name="Eisen J.A."/>
        </authorList>
    </citation>
    <scope>NUCLEOTIDE SEQUENCE [LARGE SCALE GENOMIC DNA]</scope>
    <source>
        <strain evidence="7 8">DSM 18170</strain>
    </source>
</reference>
<dbReference type="InterPro" id="IPR041371">
    <property type="entry name" value="GH92_N"/>
</dbReference>
<dbReference type="OrthoDB" id="9762711at2"/>
<evidence type="ECO:0000259" key="5">
    <source>
        <dbReference type="Pfam" id="PF07971"/>
    </source>
</evidence>
<evidence type="ECO:0000313" key="8">
    <source>
        <dbReference type="Proteomes" id="UP000007486"/>
    </source>
</evidence>
<dbReference type="GO" id="GO:0000224">
    <property type="term" value="F:peptide-N4-(N-acetyl-beta-glucosaminyl)asparagine amidase activity"/>
    <property type="evidence" value="ECO:0007669"/>
    <property type="project" value="TreeGrafter"/>
</dbReference>
<dbReference type="Pfam" id="PF07971">
    <property type="entry name" value="Glyco_hydro_92"/>
    <property type="match status" value="1"/>
</dbReference>
<dbReference type="STRING" id="667015.Bacsa_0834"/>
<dbReference type="InterPro" id="IPR014718">
    <property type="entry name" value="GH-type_carb-bd"/>
</dbReference>
<dbReference type="AlphaFoldDB" id="F0R2N2"/>
<feature type="domain" description="Glycosyl hydrolase family 92 N-terminal" evidence="6">
    <location>
        <begin position="26"/>
        <end position="280"/>
    </location>
</feature>
<dbReference type="InterPro" id="IPR008928">
    <property type="entry name" value="6-hairpin_glycosidase_sf"/>
</dbReference>
<evidence type="ECO:0000256" key="2">
    <source>
        <dbReference type="ARBA" id="ARBA00011245"/>
    </source>
</evidence>
<dbReference type="GO" id="GO:0006516">
    <property type="term" value="P:glycoprotein catabolic process"/>
    <property type="evidence" value="ECO:0007669"/>
    <property type="project" value="TreeGrafter"/>
</dbReference>
<dbReference type="Gene3D" id="2.70.98.10">
    <property type="match status" value="1"/>
</dbReference>
<evidence type="ECO:0000256" key="3">
    <source>
        <dbReference type="ARBA" id="ARBA00022837"/>
    </source>
</evidence>
<dbReference type="FunFam" id="1.20.1050.60:FF:000001">
    <property type="entry name" value="Putative alpha-1,2-mannosidase"/>
    <property type="match status" value="1"/>
</dbReference>
<protein>
    <submittedName>
        <fullName evidence="7">Alpha-1,2-mannosidase</fullName>
    </submittedName>
</protein>
<comment type="subunit">
    <text evidence="2">Monomer.</text>
</comment>
<dbReference type="GO" id="GO:0030246">
    <property type="term" value="F:carbohydrate binding"/>
    <property type="evidence" value="ECO:0007669"/>
    <property type="project" value="InterPro"/>
</dbReference>
<dbReference type="Proteomes" id="UP000007486">
    <property type="component" value="Chromosome"/>
</dbReference>
<dbReference type="Gene3D" id="3.30.2080.10">
    <property type="entry name" value="GH92 mannosidase domain"/>
    <property type="match status" value="1"/>
</dbReference>
<dbReference type="PANTHER" id="PTHR12143:SF39">
    <property type="entry name" value="SECRETED PROTEIN"/>
    <property type="match status" value="1"/>
</dbReference>
<dbReference type="GO" id="GO:0005975">
    <property type="term" value="P:carbohydrate metabolic process"/>
    <property type="evidence" value="ECO:0007669"/>
    <property type="project" value="InterPro"/>
</dbReference>
<sequence length="752" mass="85740">MKHLLTCIASLFLLSPLTAQEEPADYVNPFIGTTNFGTCNPGAICPNGMMSVVPFNVMGSSDNTYDKDARWWSTPYEYTNSFFTGFAHVNLSGVGCPELGSLLLMPTTGKLDVDYHNYGSKYEKENATPGYYTISLTKYDVLAEATATPRTGLTRFTFPKGESHILLNLGEGLTNESGAYMRRVNDREVEGMKVLGTFCYNPQAVFPIYFVMRISQAPKATGYWKKQRPMQGVEAEWDPDQGKYKLYTKYNKDIAGDDIGAWFTFDTEEGEQIEVAMGVSFVSIENARENLEKEQHGQHFDAIHNEARTRWNEDLGRIKVEGGTQDQKTVFYTALYHALIHPNLLQDVNGEYPQMEGDKILTTKGNRYTVFSLWDTYRNLHQLMTLVYPERQMDMVCTMIDMYKEHGWLPKWELYGRETLTMEGDPAIPVLVDTWMKGLRDFDIELAYEAMRKGADTPGKDNLLRPDNDDYMKLGYVPLREQFDNSVSHALEYYIADYSLATLAEALGKKDDAKLFYARSMGYKHYYCKEFGTFRPILPDGTFYSPFDPKQGANFEPNPGFHEGCAWNYTFYVPHDVMGLAKLMGGKKKFIDKLQMVFDKGLYDPANEPDIAYPYLFSYFKGEERRTQLLVKELLAKYFTTKPDGLPGNEDTGTMSAWAIFSMMGFYPDCPGVPEYTLTTPTFDKITIKLDPKYYGRDKLVIERINEPGDSGWGFIDYIRMGDEKCGYRINHNDLVKAGTLTFKVKPDVPAK</sequence>
<gene>
    <name evidence="7" type="ordered locus">Bacsa_0834</name>
</gene>
<evidence type="ECO:0000256" key="4">
    <source>
        <dbReference type="SAM" id="SignalP"/>
    </source>
</evidence>
<name>F0R2N2_PHOSB</name>
<dbReference type="NCBIfam" id="TIGR01180">
    <property type="entry name" value="aman2_put"/>
    <property type="match status" value="1"/>
</dbReference>
<keyword evidence="8" id="KW-1185">Reference proteome</keyword>
<feature type="domain" description="Glycosyl hydrolase family 92" evidence="5">
    <location>
        <begin position="286"/>
        <end position="746"/>
    </location>
</feature>
<dbReference type="InterPro" id="IPR005887">
    <property type="entry name" value="GH92_a_mannosidase_put"/>
</dbReference>
<dbReference type="KEGG" id="bsa:Bacsa_0834"/>
<dbReference type="Gene3D" id="1.20.1610.10">
    <property type="entry name" value="alpha-1,2-mannosidases domains"/>
    <property type="match status" value="1"/>
</dbReference>
<dbReference type="EMBL" id="CP002530">
    <property type="protein sequence ID" value="ADY35427.1"/>
    <property type="molecule type" value="Genomic_DNA"/>
</dbReference>
<dbReference type="GO" id="GO:0005829">
    <property type="term" value="C:cytosol"/>
    <property type="evidence" value="ECO:0007669"/>
    <property type="project" value="TreeGrafter"/>
</dbReference>
<organism evidence="7 8">
    <name type="scientific">Phocaeicola salanitronis (strain DSM 18170 / JCM 13657 / CCUG 60908 / BL78)</name>
    <name type="common">Bacteroides salanitronis</name>
    <dbReference type="NCBI Taxonomy" id="667015"/>
    <lineage>
        <taxon>Bacteria</taxon>
        <taxon>Pseudomonadati</taxon>
        <taxon>Bacteroidota</taxon>
        <taxon>Bacteroidia</taxon>
        <taxon>Bacteroidales</taxon>
        <taxon>Bacteroidaceae</taxon>
        <taxon>Phocaeicola</taxon>
    </lineage>
</organism>
<comment type="cofactor">
    <cofactor evidence="1">
        <name>Ca(2+)</name>
        <dbReference type="ChEBI" id="CHEBI:29108"/>
    </cofactor>
</comment>
<dbReference type="SUPFAM" id="SSF48208">
    <property type="entry name" value="Six-hairpin glycosidases"/>
    <property type="match status" value="1"/>
</dbReference>
<dbReference type="PANTHER" id="PTHR12143">
    <property type="entry name" value="PEPTIDE N-GLYCANASE PNGASE -RELATED"/>
    <property type="match status" value="1"/>
</dbReference>
<evidence type="ECO:0000313" key="7">
    <source>
        <dbReference type="EMBL" id="ADY35427.1"/>
    </source>
</evidence>
<dbReference type="Gene3D" id="1.20.1050.60">
    <property type="entry name" value="alpha-1,2-mannosidase"/>
    <property type="match status" value="1"/>
</dbReference>
<evidence type="ECO:0000259" key="6">
    <source>
        <dbReference type="Pfam" id="PF17678"/>
    </source>
</evidence>
<proteinExistence type="predicted"/>
<dbReference type="InterPro" id="IPR050883">
    <property type="entry name" value="PNGase"/>
</dbReference>